<comment type="caution">
    <text evidence="1">The sequence shown here is derived from an EMBL/GenBank/DDBJ whole genome shotgun (WGS) entry which is preliminary data.</text>
</comment>
<dbReference type="EMBL" id="JAVRIB010000024">
    <property type="protein sequence ID" value="MDT0636289.1"/>
    <property type="molecule type" value="Genomic_DNA"/>
</dbReference>
<gene>
    <name evidence="1" type="ORF">RM532_15155</name>
</gene>
<evidence type="ECO:0000313" key="1">
    <source>
        <dbReference type="EMBL" id="MDT0636289.1"/>
    </source>
</evidence>
<organism evidence="1 2">
    <name type="scientific">Spectribacter hydrogenoxidans</name>
    <dbReference type="NCBI Taxonomy" id="3075608"/>
    <lineage>
        <taxon>Bacteria</taxon>
        <taxon>Pseudomonadati</taxon>
        <taxon>Pseudomonadota</taxon>
        <taxon>Gammaproteobacteria</taxon>
        <taxon>Salinisphaerales</taxon>
        <taxon>Salinisphaeraceae</taxon>
        <taxon>Spectribacter</taxon>
    </lineage>
</organism>
<dbReference type="RefSeq" id="WP_311654184.1">
    <property type="nucleotide sequence ID" value="NZ_JAVRIB010000024.1"/>
</dbReference>
<accession>A0ABU3C4M4</accession>
<dbReference type="Proteomes" id="UP001251857">
    <property type="component" value="Unassembled WGS sequence"/>
</dbReference>
<protein>
    <recommendedName>
        <fullName evidence="3">Formylmethanofuran dehydrogenase subunit E domain-containing protein</fullName>
    </recommendedName>
</protein>
<sequence>MAVHSQSLQIAEAGERLTLRYGEALEYHRGDSWFGVAVGFRMLQAAGAALSRQRLWDRKRLFIVSGHPGDGVRDAVEYVTACASRGRYRVEGAPVGGCNPSMRFSWEVGDGAAVAALRLRGDFVPDELYALLERRGTAQERDGDHERFAALKRRLVDAIWDEPLAGLFQTDLLDAGMVGHA</sequence>
<name>A0ABU3C4M4_9GAMM</name>
<evidence type="ECO:0000313" key="2">
    <source>
        <dbReference type="Proteomes" id="UP001251857"/>
    </source>
</evidence>
<keyword evidence="2" id="KW-1185">Reference proteome</keyword>
<reference evidence="1 2" key="1">
    <citation type="submission" date="2023-09" db="EMBL/GenBank/DDBJ databases">
        <authorList>
            <person name="Rey-Velasco X."/>
        </authorList>
    </citation>
    <scope>NUCLEOTIDE SEQUENCE [LARGE SCALE GENOMIC DNA]</scope>
    <source>
        <strain evidence="1 2">W335</strain>
    </source>
</reference>
<proteinExistence type="predicted"/>
<evidence type="ECO:0008006" key="3">
    <source>
        <dbReference type="Google" id="ProtNLM"/>
    </source>
</evidence>